<dbReference type="InterPro" id="IPR050832">
    <property type="entry name" value="Bact_Acetyltransf"/>
</dbReference>
<feature type="domain" description="N-acetyltransferase" evidence="4">
    <location>
        <begin position="6"/>
        <end position="163"/>
    </location>
</feature>
<evidence type="ECO:0000256" key="2">
    <source>
        <dbReference type="ARBA" id="ARBA00023315"/>
    </source>
</evidence>
<dbReference type="InterPro" id="IPR016181">
    <property type="entry name" value="Acyl_CoA_acyltransferase"/>
</dbReference>
<dbReference type="PANTHER" id="PTHR43877:SF2">
    <property type="entry name" value="AMINOALKYLPHOSPHONATE N-ACETYLTRANSFERASE-RELATED"/>
    <property type="match status" value="1"/>
</dbReference>
<evidence type="ECO:0000256" key="3">
    <source>
        <dbReference type="SAM" id="MobiDB-lite"/>
    </source>
</evidence>
<dbReference type="EMBL" id="BAAASZ010000023">
    <property type="protein sequence ID" value="GAA2446791.1"/>
    <property type="molecule type" value="Genomic_DNA"/>
</dbReference>
<dbReference type="PROSITE" id="PS51186">
    <property type="entry name" value="GNAT"/>
    <property type="match status" value="2"/>
</dbReference>
<name>A0ABN3K4R5_9ACTN</name>
<dbReference type="SUPFAM" id="SSF55729">
    <property type="entry name" value="Acyl-CoA N-acyltransferases (Nat)"/>
    <property type="match status" value="2"/>
</dbReference>
<evidence type="ECO:0000313" key="6">
    <source>
        <dbReference type="Proteomes" id="UP001501638"/>
    </source>
</evidence>
<organism evidence="5 6">
    <name type="scientific">Streptomyces macrosporus</name>
    <dbReference type="NCBI Taxonomy" id="44032"/>
    <lineage>
        <taxon>Bacteria</taxon>
        <taxon>Bacillati</taxon>
        <taxon>Actinomycetota</taxon>
        <taxon>Actinomycetes</taxon>
        <taxon>Kitasatosporales</taxon>
        <taxon>Streptomycetaceae</taxon>
        <taxon>Streptomyces</taxon>
    </lineage>
</organism>
<feature type="region of interest" description="Disordered" evidence="3">
    <location>
        <begin position="132"/>
        <end position="153"/>
    </location>
</feature>
<evidence type="ECO:0000256" key="1">
    <source>
        <dbReference type="ARBA" id="ARBA00022679"/>
    </source>
</evidence>
<feature type="domain" description="N-acetyltransferase" evidence="4">
    <location>
        <begin position="172"/>
        <end position="332"/>
    </location>
</feature>
<evidence type="ECO:0000259" key="4">
    <source>
        <dbReference type="PROSITE" id="PS51186"/>
    </source>
</evidence>
<protein>
    <recommendedName>
        <fullName evidence="4">N-acetyltransferase domain-containing protein</fullName>
    </recommendedName>
</protein>
<proteinExistence type="predicted"/>
<gene>
    <name evidence="5" type="ORF">GCM10010405_32770</name>
</gene>
<evidence type="ECO:0000313" key="5">
    <source>
        <dbReference type="EMBL" id="GAA2446791.1"/>
    </source>
</evidence>
<dbReference type="Pfam" id="PF13508">
    <property type="entry name" value="Acetyltransf_7"/>
    <property type="match status" value="1"/>
</dbReference>
<feature type="compositionally biased region" description="Basic residues" evidence="3">
    <location>
        <begin position="357"/>
        <end position="367"/>
    </location>
</feature>
<reference evidence="5 6" key="1">
    <citation type="journal article" date="2019" name="Int. J. Syst. Evol. Microbiol.">
        <title>The Global Catalogue of Microorganisms (GCM) 10K type strain sequencing project: providing services to taxonomists for standard genome sequencing and annotation.</title>
        <authorList>
            <consortium name="The Broad Institute Genomics Platform"/>
            <consortium name="The Broad Institute Genome Sequencing Center for Infectious Disease"/>
            <person name="Wu L."/>
            <person name="Ma J."/>
        </authorList>
    </citation>
    <scope>NUCLEOTIDE SEQUENCE [LARGE SCALE GENOMIC DNA]</scope>
    <source>
        <strain evidence="5 6">JCM 6305</strain>
    </source>
</reference>
<keyword evidence="1" id="KW-0808">Transferase</keyword>
<dbReference type="CDD" id="cd04301">
    <property type="entry name" value="NAT_SF"/>
    <property type="match status" value="2"/>
</dbReference>
<dbReference type="InterPro" id="IPR000182">
    <property type="entry name" value="GNAT_dom"/>
</dbReference>
<keyword evidence="6" id="KW-1185">Reference proteome</keyword>
<dbReference type="Proteomes" id="UP001501638">
    <property type="component" value="Unassembled WGS sequence"/>
</dbReference>
<accession>A0ABN3K4R5</accession>
<dbReference type="Pfam" id="PF00583">
    <property type="entry name" value="Acetyltransf_1"/>
    <property type="match status" value="1"/>
</dbReference>
<dbReference type="RefSeq" id="WP_344323475.1">
    <property type="nucleotide sequence ID" value="NZ_BAAASZ010000023.1"/>
</dbReference>
<dbReference type="PANTHER" id="PTHR43877">
    <property type="entry name" value="AMINOALKYLPHOSPHONATE N-ACETYLTRANSFERASE-RELATED-RELATED"/>
    <property type="match status" value="1"/>
</dbReference>
<sequence>MDTDALVIRRATDHDAPAVAEVWLRSRAAALPGVRRAHTDRQVREWVRDVGVPVHETWVATVDGVVVGMMALDGGEVEQLHLDPSWRGRGIGDRLVALAKRRSPDGLALWTSRGDGPARRFCERHGFRAVEHADADADGGGHGGGHGGDEEREPGVRYVWTPGAVGRASGAVGVRTLTADDWRLWREVRLAALAEAPYAFGSRLADWQGPGDREERWRARLSIPGAYHVVVELDGEPAGMVGGVPEPGRDEAELVSLWVAPDARGRGVGDRLVREVERWAVRAGAGLLRLAVVPGNEHAVGLYRRHGFVDEGPVGDALPDGRREHVMVKPLPTGRAPPAEPTGRVRAGGAEPLSPGRARRTPSARDG</sequence>
<keyword evidence="2" id="KW-0012">Acyltransferase</keyword>
<feature type="region of interest" description="Disordered" evidence="3">
    <location>
        <begin position="328"/>
        <end position="367"/>
    </location>
</feature>
<dbReference type="Gene3D" id="3.40.630.30">
    <property type="match status" value="2"/>
</dbReference>
<comment type="caution">
    <text evidence="5">The sequence shown here is derived from an EMBL/GenBank/DDBJ whole genome shotgun (WGS) entry which is preliminary data.</text>
</comment>